<dbReference type="AlphaFoldDB" id="A0A1E7ELL6"/>
<keyword evidence="8" id="KW-1185">Reference proteome</keyword>
<dbReference type="Pfam" id="PF07534">
    <property type="entry name" value="TLD"/>
    <property type="match status" value="1"/>
</dbReference>
<comment type="subcellular location">
    <subcellularLocation>
        <location evidence="1">Mitochondrion</location>
    </subcellularLocation>
</comment>
<evidence type="ECO:0000313" key="7">
    <source>
        <dbReference type="EMBL" id="OEU06453.1"/>
    </source>
</evidence>
<name>A0A1E7ELL6_9STRA</name>
<feature type="compositionally biased region" description="Basic and acidic residues" evidence="5">
    <location>
        <begin position="158"/>
        <end position="183"/>
    </location>
</feature>
<comment type="similarity">
    <text evidence="2">Belongs to the OXR1 family.</text>
</comment>
<gene>
    <name evidence="7" type="ORF">FRACYDRAFT_254470</name>
</gene>
<dbReference type="PANTHER" id="PTHR23354:SF62">
    <property type="entry name" value="MUSTARD, ISOFORM V"/>
    <property type="match status" value="1"/>
</dbReference>
<sequence>MRKKDRIRSRRNQQLADYYLAKAAVVSKTKVTTISASKTKVTTISAPRYNSEAKMRQERDSLKDYYSATAISITKVEKSSPNNNNNFETKDEKMVAVVEAAAAPAPPTISFTQEILSFWCTAFGDVETESTSYGFCSSNNTICSCGTKDDSSNSSDNRNPDDRNPTTKKKSSSDFGRRDDFRDPYTVTSPPKMTEDANSLLTGNESDKITSHPTSPPRSSNDDVNMRRNREKQNIRSTLALADETVDLNSRDDCNSTIQSNGASTILTFDEANHCHRHQKSPRFINCCSVSDALPGLPFVEEEEEEERGGGGGKKNASTDPTASHESFDDALSTAVLKPVVDYDRYHVTASGVNNVHNGGDAKPIEGKQSESTIKSRHSAVGSLTLDKLRKYLPYDFQLTYSLTMHGSDLQTVLEKTKSCIYTTLLVVETTDGEAFGVFTAKPWSVTRKFHSGPESFLWRLGSTTGDDADDFELYPFAAKSADSHFCNMDRVAAAVNMISHQGGAGYASSSKSSQLEMTEWGFGLSFQWDLRLGTSTASKKFNSPSLSENHRFVVKNIEFYTIAP</sequence>
<protein>
    <recommendedName>
        <fullName evidence="4">Oxidation resistance protein 1</fullName>
    </recommendedName>
</protein>
<dbReference type="InterPro" id="IPR006571">
    <property type="entry name" value="TLDc_dom"/>
</dbReference>
<evidence type="ECO:0000256" key="1">
    <source>
        <dbReference type="ARBA" id="ARBA00004173"/>
    </source>
</evidence>
<feature type="compositionally biased region" description="Polar residues" evidence="5">
    <location>
        <begin position="316"/>
        <end position="325"/>
    </location>
</feature>
<dbReference type="EMBL" id="KV784408">
    <property type="protein sequence ID" value="OEU06453.1"/>
    <property type="molecule type" value="Genomic_DNA"/>
</dbReference>
<evidence type="ECO:0000256" key="5">
    <source>
        <dbReference type="SAM" id="MobiDB-lite"/>
    </source>
</evidence>
<feature type="region of interest" description="Disordered" evidence="5">
    <location>
        <begin position="354"/>
        <end position="373"/>
    </location>
</feature>
<feature type="compositionally biased region" description="Polar residues" evidence="5">
    <location>
        <begin position="186"/>
        <end position="204"/>
    </location>
</feature>
<dbReference type="SMART" id="SM00584">
    <property type="entry name" value="TLDc"/>
    <property type="match status" value="1"/>
</dbReference>
<dbReference type="OrthoDB" id="26679at2759"/>
<feature type="domain" description="TLDc" evidence="6">
    <location>
        <begin position="372"/>
        <end position="564"/>
    </location>
</feature>
<evidence type="ECO:0000256" key="4">
    <source>
        <dbReference type="ARBA" id="ARBA00040604"/>
    </source>
</evidence>
<dbReference type="KEGG" id="fcy:FRACYDRAFT_254470"/>
<accession>A0A1E7ELL6</accession>
<reference evidence="7 8" key="1">
    <citation type="submission" date="2016-09" db="EMBL/GenBank/DDBJ databases">
        <title>Extensive genetic diversity and differential bi-allelic expression allows diatom success in the polar Southern Ocean.</title>
        <authorList>
            <consortium name="DOE Joint Genome Institute"/>
            <person name="Mock T."/>
            <person name="Otillar R.P."/>
            <person name="Strauss J."/>
            <person name="Dupont C."/>
            <person name="Frickenhaus S."/>
            <person name="Maumus F."/>
            <person name="Mcmullan M."/>
            <person name="Sanges R."/>
            <person name="Schmutz J."/>
            <person name="Toseland A."/>
            <person name="Valas R."/>
            <person name="Veluchamy A."/>
            <person name="Ward B.J."/>
            <person name="Allen A."/>
            <person name="Barry K."/>
            <person name="Falciatore A."/>
            <person name="Ferrante M."/>
            <person name="Fortunato A.E."/>
            <person name="Gloeckner G."/>
            <person name="Gruber A."/>
            <person name="Hipkin R."/>
            <person name="Janech M."/>
            <person name="Kroth P."/>
            <person name="Leese F."/>
            <person name="Lindquist E."/>
            <person name="Lyon B.R."/>
            <person name="Martin J."/>
            <person name="Mayer C."/>
            <person name="Parker M."/>
            <person name="Quesneville H."/>
            <person name="Raymond J."/>
            <person name="Uhlig C."/>
            <person name="Valentin K.U."/>
            <person name="Worden A.Z."/>
            <person name="Armbrust E.V."/>
            <person name="Bowler C."/>
            <person name="Green B."/>
            <person name="Moulton V."/>
            <person name="Van Oosterhout C."/>
            <person name="Grigoriev I."/>
        </authorList>
    </citation>
    <scope>NUCLEOTIDE SEQUENCE [LARGE SCALE GENOMIC DNA]</scope>
    <source>
        <strain evidence="7 8">CCMP1102</strain>
    </source>
</reference>
<evidence type="ECO:0000256" key="3">
    <source>
        <dbReference type="ARBA" id="ARBA00023128"/>
    </source>
</evidence>
<evidence type="ECO:0000256" key="2">
    <source>
        <dbReference type="ARBA" id="ARBA00009540"/>
    </source>
</evidence>
<evidence type="ECO:0000259" key="6">
    <source>
        <dbReference type="PROSITE" id="PS51886"/>
    </source>
</evidence>
<dbReference type="Proteomes" id="UP000095751">
    <property type="component" value="Unassembled WGS sequence"/>
</dbReference>
<dbReference type="PANTHER" id="PTHR23354">
    <property type="entry name" value="NUCLEOLAR PROTEIN 7/ESTROGEN RECEPTOR COACTIVATOR-RELATED"/>
    <property type="match status" value="1"/>
</dbReference>
<feature type="region of interest" description="Disordered" evidence="5">
    <location>
        <begin position="146"/>
        <end position="226"/>
    </location>
</feature>
<organism evidence="7 8">
    <name type="scientific">Fragilariopsis cylindrus CCMP1102</name>
    <dbReference type="NCBI Taxonomy" id="635003"/>
    <lineage>
        <taxon>Eukaryota</taxon>
        <taxon>Sar</taxon>
        <taxon>Stramenopiles</taxon>
        <taxon>Ochrophyta</taxon>
        <taxon>Bacillariophyta</taxon>
        <taxon>Bacillariophyceae</taxon>
        <taxon>Bacillariophycidae</taxon>
        <taxon>Bacillariales</taxon>
        <taxon>Bacillariaceae</taxon>
        <taxon>Fragilariopsis</taxon>
    </lineage>
</organism>
<feature type="region of interest" description="Disordered" evidence="5">
    <location>
        <begin position="301"/>
        <end position="328"/>
    </location>
</feature>
<dbReference type="InParanoid" id="A0A1E7ELL6"/>
<evidence type="ECO:0000313" key="8">
    <source>
        <dbReference type="Proteomes" id="UP000095751"/>
    </source>
</evidence>
<dbReference type="PROSITE" id="PS51886">
    <property type="entry name" value="TLDC"/>
    <property type="match status" value="1"/>
</dbReference>
<dbReference type="GO" id="GO:0005739">
    <property type="term" value="C:mitochondrion"/>
    <property type="evidence" value="ECO:0007669"/>
    <property type="project" value="UniProtKB-SubCell"/>
</dbReference>
<proteinExistence type="inferred from homology"/>
<keyword evidence="3" id="KW-0496">Mitochondrion</keyword>